<dbReference type="Pfam" id="PF21778">
    <property type="entry name" value="DUF6873"/>
    <property type="match status" value="1"/>
</dbReference>
<comment type="caution">
    <text evidence="2">The sequence shown here is derived from an EMBL/GenBank/DDBJ whole genome shotgun (WGS) entry which is preliminary data.</text>
</comment>
<evidence type="ECO:0000313" key="3">
    <source>
        <dbReference type="Proteomes" id="UP000824214"/>
    </source>
</evidence>
<dbReference type="AlphaFoldDB" id="A0A9D2LW95"/>
<dbReference type="EMBL" id="DWXZ01000019">
    <property type="protein sequence ID" value="HJB36682.1"/>
    <property type="molecule type" value="Genomic_DNA"/>
</dbReference>
<accession>A0A9D2LW95</accession>
<reference evidence="2" key="2">
    <citation type="submission" date="2021-04" db="EMBL/GenBank/DDBJ databases">
        <authorList>
            <person name="Gilroy R."/>
        </authorList>
    </citation>
    <scope>NUCLEOTIDE SEQUENCE</scope>
    <source>
        <strain evidence="2">ChiBcolR8-3208</strain>
    </source>
</reference>
<dbReference type="InterPro" id="IPR049238">
    <property type="entry name" value="DUF6873"/>
</dbReference>
<sequence length="247" mass="26766">MSLLRHPRLPEGEVTHVLASGEFPWLAEALERRGVTVMATLRDSRLPGPVQFHPDLQTCPLPDKQMFVLKNSPLQPALKALGFSLRETEREPAGTYPGDALCGCFPWGPWLVGNPKAIDRAIAQEAQKQGFQPLPVRQGYSACSVALVDGESAITADRGMFQALRTKGFAVLLIRPGHIALPGYDTGFIGGCCGKLAPDKLAFAGALSSHPDGERMREFLHSRCVAPVELREGPLVDVGGILPLRER</sequence>
<reference evidence="2" key="1">
    <citation type="journal article" date="2021" name="PeerJ">
        <title>Extensive microbial diversity within the chicken gut microbiome revealed by metagenomics and culture.</title>
        <authorList>
            <person name="Gilroy R."/>
            <person name="Ravi A."/>
            <person name="Getino M."/>
            <person name="Pursley I."/>
            <person name="Horton D.L."/>
            <person name="Alikhan N.F."/>
            <person name="Baker D."/>
            <person name="Gharbi K."/>
            <person name="Hall N."/>
            <person name="Watson M."/>
            <person name="Adriaenssens E.M."/>
            <person name="Foster-Nyarko E."/>
            <person name="Jarju S."/>
            <person name="Secka A."/>
            <person name="Antonio M."/>
            <person name="Oren A."/>
            <person name="Chaudhuri R.R."/>
            <person name="La Ragione R."/>
            <person name="Hildebrand F."/>
            <person name="Pallen M.J."/>
        </authorList>
    </citation>
    <scope>NUCLEOTIDE SEQUENCE</scope>
    <source>
        <strain evidence="2">ChiBcolR8-3208</strain>
    </source>
</reference>
<organism evidence="2 3">
    <name type="scientific">Candidatus Acutalibacter ornithocaccae</name>
    <dbReference type="NCBI Taxonomy" id="2838416"/>
    <lineage>
        <taxon>Bacteria</taxon>
        <taxon>Bacillati</taxon>
        <taxon>Bacillota</taxon>
        <taxon>Clostridia</taxon>
        <taxon>Eubacteriales</taxon>
        <taxon>Acutalibacteraceae</taxon>
        <taxon>Acutalibacter</taxon>
    </lineage>
</organism>
<evidence type="ECO:0000259" key="1">
    <source>
        <dbReference type="Pfam" id="PF21778"/>
    </source>
</evidence>
<proteinExistence type="predicted"/>
<gene>
    <name evidence="2" type="ORF">H9942_01270</name>
</gene>
<evidence type="ECO:0000313" key="2">
    <source>
        <dbReference type="EMBL" id="HJB36682.1"/>
    </source>
</evidence>
<dbReference type="Proteomes" id="UP000824214">
    <property type="component" value="Unassembled WGS sequence"/>
</dbReference>
<protein>
    <recommendedName>
        <fullName evidence="1">DUF6873 domain-containing protein</fullName>
    </recommendedName>
</protein>
<name>A0A9D2LW95_9FIRM</name>
<feature type="domain" description="DUF6873" evidence="1">
    <location>
        <begin position="27"/>
        <end position="242"/>
    </location>
</feature>